<dbReference type="PANTHER" id="PTHR30250">
    <property type="entry name" value="PST FAMILY PREDICTED COLANIC ACID TRANSPORTER"/>
    <property type="match status" value="1"/>
</dbReference>
<feature type="transmembrane region" description="Helical" evidence="6">
    <location>
        <begin position="152"/>
        <end position="172"/>
    </location>
</feature>
<keyword evidence="4 6" id="KW-1133">Transmembrane helix</keyword>
<dbReference type="AlphaFoldDB" id="A0A840SRC8"/>
<organism evidence="7 8">
    <name type="scientific">Amaricoccus macauensis</name>
    <dbReference type="NCBI Taxonomy" id="57001"/>
    <lineage>
        <taxon>Bacteria</taxon>
        <taxon>Pseudomonadati</taxon>
        <taxon>Pseudomonadota</taxon>
        <taxon>Alphaproteobacteria</taxon>
        <taxon>Rhodobacterales</taxon>
        <taxon>Paracoccaceae</taxon>
        <taxon>Amaricoccus</taxon>
    </lineage>
</organism>
<keyword evidence="3 6" id="KW-0812">Transmembrane</keyword>
<keyword evidence="8" id="KW-1185">Reference proteome</keyword>
<keyword evidence="5 6" id="KW-0472">Membrane</keyword>
<name>A0A840SRC8_9RHOB</name>
<evidence type="ECO:0000256" key="4">
    <source>
        <dbReference type="ARBA" id="ARBA00022989"/>
    </source>
</evidence>
<evidence type="ECO:0000256" key="2">
    <source>
        <dbReference type="ARBA" id="ARBA00022475"/>
    </source>
</evidence>
<feature type="transmembrane region" description="Helical" evidence="6">
    <location>
        <begin position="219"/>
        <end position="244"/>
    </location>
</feature>
<dbReference type="Proteomes" id="UP000549457">
    <property type="component" value="Unassembled WGS sequence"/>
</dbReference>
<evidence type="ECO:0000256" key="5">
    <source>
        <dbReference type="ARBA" id="ARBA00023136"/>
    </source>
</evidence>
<dbReference type="InterPro" id="IPR002797">
    <property type="entry name" value="Polysacc_synth"/>
</dbReference>
<feature type="transmembrane region" description="Helical" evidence="6">
    <location>
        <begin position="118"/>
        <end position="140"/>
    </location>
</feature>
<dbReference type="PANTHER" id="PTHR30250:SF11">
    <property type="entry name" value="O-ANTIGEN TRANSPORTER-RELATED"/>
    <property type="match status" value="1"/>
</dbReference>
<comment type="caution">
    <text evidence="7">The sequence shown here is derived from an EMBL/GenBank/DDBJ whole genome shotgun (WGS) entry which is preliminary data.</text>
</comment>
<feature type="transmembrane region" description="Helical" evidence="6">
    <location>
        <begin position="256"/>
        <end position="280"/>
    </location>
</feature>
<evidence type="ECO:0000256" key="3">
    <source>
        <dbReference type="ARBA" id="ARBA00022692"/>
    </source>
</evidence>
<feature type="transmembrane region" description="Helical" evidence="6">
    <location>
        <begin position="393"/>
        <end position="411"/>
    </location>
</feature>
<feature type="transmembrane region" description="Helical" evidence="6">
    <location>
        <begin position="12"/>
        <end position="32"/>
    </location>
</feature>
<feature type="transmembrane region" description="Helical" evidence="6">
    <location>
        <begin position="84"/>
        <end position="106"/>
    </location>
</feature>
<gene>
    <name evidence="7" type="ORF">HNP73_003015</name>
</gene>
<dbReference type="RefSeq" id="WP_184151276.1">
    <property type="nucleotide sequence ID" value="NZ_JACHFM010000003.1"/>
</dbReference>
<evidence type="ECO:0000256" key="1">
    <source>
        <dbReference type="ARBA" id="ARBA00004651"/>
    </source>
</evidence>
<accession>A0A840SRC8</accession>
<reference evidence="7 8" key="1">
    <citation type="submission" date="2020-08" db="EMBL/GenBank/DDBJ databases">
        <title>Genomic Encyclopedia of Type Strains, Phase IV (KMG-IV): sequencing the most valuable type-strain genomes for metagenomic binning, comparative biology and taxonomic classification.</title>
        <authorList>
            <person name="Goeker M."/>
        </authorList>
    </citation>
    <scope>NUCLEOTIDE SEQUENCE [LARGE SCALE GENOMIC DNA]</scope>
    <source>
        <strain evidence="7 8">DSM 101730</strain>
    </source>
</reference>
<dbReference type="InterPro" id="IPR050833">
    <property type="entry name" value="Poly_Biosynth_Transport"/>
</dbReference>
<dbReference type="CDD" id="cd13128">
    <property type="entry name" value="MATE_Wzx_like"/>
    <property type="match status" value="1"/>
</dbReference>
<protein>
    <submittedName>
        <fullName evidence="7">O-antigen/teichoic acid export membrane protein</fullName>
    </submittedName>
</protein>
<dbReference type="Pfam" id="PF01943">
    <property type="entry name" value="Polysacc_synt"/>
    <property type="match status" value="1"/>
</dbReference>
<proteinExistence type="predicted"/>
<evidence type="ECO:0000313" key="7">
    <source>
        <dbReference type="EMBL" id="MBB5223068.1"/>
    </source>
</evidence>
<comment type="subcellular location">
    <subcellularLocation>
        <location evidence="1">Cell membrane</location>
        <topology evidence="1">Multi-pass membrane protein</topology>
    </subcellularLocation>
</comment>
<feature type="transmembrane region" description="Helical" evidence="6">
    <location>
        <begin position="368"/>
        <end position="387"/>
    </location>
</feature>
<evidence type="ECO:0000313" key="8">
    <source>
        <dbReference type="Proteomes" id="UP000549457"/>
    </source>
</evidence>
<dbReference type="GO" id="GO:0005886">
    <property type="term" value="C:plasma membrane"/>
    <property type="evidence" value="ECO:0007669"/>
    <property type="project" value="UniProtKB-SubCell"/>
</dbReference>
<feature type="transmembrane region" description="Helical" evidence="6">
    <location>
        <begin position="333"/>
        <end position="356"/>
    </location>
</feature>
<dbReference type="EMBL" id="JACHFM010000003">
    <property type="protein sequence ID" value="MBB5223068.1"/>
    <property type="molecule type" value="Genomic_DNA"/>
</dbReference>
<keyword evidence="2" id="KW-1003">Cell membrane</keyword>
<sequence>MSLLKRSAGAIAIKFVSLLAGFISVAILARVLQAEEYGVYSVVFATVTILAVPSQLGLPNFVVREVSRAVVDGSPGRIHRIVRAATQLVLISSGGVVALAFVWTYLTNASPTYAETLIIGFLIVPVMAMTAVLGSVLRGLGYPVSGLLPDQVLRQAVFCVFILGWVLLVGSLTSLSAMSLHLAGAFVALAIGAGGWLWLRPRGEDRSPPTDLSMRTMILSTGVLGIVAGAQVISSNLDVIMLGVLSDARAAGLYKVASSVALLPVAGLQAINMVMMPTFARLHKEGNRENLENVAIRTAQLTFGIGAPVSLVLILLGPWILELGFGAEYAVSYGPMVILVIGQLVHAWFGSVMVILNMTGHELDTLKGVLVAFVINIVLNAVLIPFFGAWGAAIASSATVIAWNIILFQYVRRRLSITSLPFRF</sequence>
<feature type="transmembrane region" description="Helical" evidence="6">
    <location>
        <begin position="301"/>
        <end position="321"/>
    </location>
</feature>
<evidence type="ECO:0000256" key="6">
    <source>
        <dbReference type="SAM" id="Phobius"/>
    </source>
</evidence>
<feature type="transmembrane region" description="Helical" evidence="6">
    <location>
        <begin position="38"/>
        <end position="63"/>
    </location>
</feature>
<feature type="transmembrane region" description="Helical" evidence="6">
    <location>
        <begin position="178"/>
        <end position="199"/>
    </location>
</feature>